<organism evidence="2 3">
    <name type="scientific">Sinanodonta woodiana</name>
    <name type="common">Chinese pond mussel</name>
    <name type="synonym">Anodonta woodiana</name>
    <dbReference type="NCBI Taxonomy" id="1069815"/>
    <lineage>
        <taxon>Eukaryota</taxon>
        <taxon>Metazoa</taxon>
        <taxon>Spiralia</taxon>
        <taxon>Lophotrochozoa</taxon>
        <taxon>Mollusca</taxon>
        <taxon>Bivalvia</taxon>
        <taxon>Autobranchia</taxon>
        <taxon>Heteroconchia</taxon>
        <taxon>Palaeoheterodonta</taxon>
        <taxon>Unionida</taxon>
        <taxon>Unionoidea</taxon>
        <taxon>Unionidae</taxon>
        <taxon>Unioninae</taxon>
        <taxon>Sinanodonta</taxon>
    </lineage>
</organism>
<feature type="non-terminal residue" evidence="2">
    <location>
        <position position="1"/>
    </location>
</feature>
<evidence type="ECO:0000313" key="3">
    <source>
        <dbReference type="Proteomes" id="UP001634394"/>
    </source>
</evidence>
<proteinExistence type="predicted"/>
<protein>
    <submittedName>
        <fullName evidence="2">Uncharacterized protein</fullName>
    </submittedName>
</protein>
<dbReference type="EMBL" id="JBJQND010000002">
    <property type="protein sequence ID" value="KAL3884803.1"/>
    <property type="molecule type" value="Genomic_DNA"/>
</dbReference>
<gene>
    <name evidence="1" type="ORF">ACJMK2_024904</name>
    <name evidence="2" type="ORF">ACJMK2_024911</name>
</gene>
<evidence type="ECO:0000313" key="1">
    <source>
        <dbReference type="EMBL" id="KAL3884803.1"/>
    </source>
</evidence>
<feature type="non-terminal residue" evidence="2">
    <location>
        <position position="104"/>
    </location>
</feature>
<dbReference type="EMBL" id="JBJQND010000002">
    <property type="protein sequence ID" value="KAL3884810.1"/>
    <property type="molecule type" value="Genomic_DNA"/>
</dbReference>
<dbReference type="Proteomes" id="UP001634394">
    <property type="component" value="Unassembled WGS sequence"/>
</dbReference>
<accession>A0ABD3XFC7</accession>
<dbReference type="AlphaFoldDB" id="A0ABD3XFC7"/>
<evidence type="ECO:0000313" key="2">
    <source>
        <dbReference type="EMBL" id="KAL3884810.1"/>
    </source>
</evidence>
<reference evidence="2 3" key="1">
    <citation type="submission" date="2024-11" db="EMBL/GenBank/DDBJ databases">
        <title>Chromosome-level genome assembly of the freshwater bivalve Anodonta woodiana.</title>
        <authorList>
            <person name="Chen X."/>
        </authorList>
    </citation>
    <scope>NUCLEOTIDE SEQUENCE [LARGE SCALE GENOMIC DNA]</scope>
    <source>
        <strain evidence="2">MN2024</strain>
        <tissue evidence="2">Gills</tissue>
    </source>
</reference>
<keyword evidence="3" id="KW-1185">Reference proteome</keyword>
<sequence length="104" mass="12064">SIVFGHFSKPMILSFMCNNTNTTSIKIGKMHAFDYAYYIIYDVTRKSCTYTNISQDYMDRVDSCVLNYTSFTLILREITWHDKGAYTAWDDQGLLLDSLLVGYQ</sequence>
<name>A0ABD3XFC7_SINWO</name>
<comment type="caution">
    <text evidence="2">The sequence shown here is derived from an EMBL/GenBank/DDBJ whole genome shotgun (WGS) entry which is preliminary data.</text>
</comment>